<gene>
    <name evidence="1" type="ORF">MRB53_010816</name>
</gene>
<evidence type="ECO:0000313" key="1">
    <source>
        <dbReference type="EMBL" id="KAJ8636549.1"/>
    </source>
</evidence>
<organism evidence="1 2">
    <name type="scientific">Persea americana</name>
    <name type="common">Avocado</name>
    <dbReference type="NCBI Taxonomy" id="3435"/>
    <lineage>
        <taxon>Eukaryota</taxon>
        <taxon>Viridiplantae</taxon>
        <taxon>Streptophyta</taxon>
        <taxon>Embryophyta</taxon>
        <taxon>Tracheophyta</taxon>
        <taxon>Spermatophyta</taxon>
        <taxon>Magnoliopsida</taxon>
        <taxon>Magnoliidae</taxon>
        <taxon>Laurales</taxon>
        <taxon>Lauraceae</taxon>
        <taxon>Persea</taxon>
    </lineage>
</organism>
<proteinExistence type="predicted"/>
<keyword evidence="2" id="KW-1185">Reference proteome</keyword>
<accession>A0ACC2LSY6</accession>
<reference evidence="1 2" key="1">
    <citation type="journal article" date="2022" name="Hortic Res">
        <title>A haplotype resolved chromosomal level avocado genome allows analysis of novel avocado genes.</title>
        <authorList>
            <person name="Nath O."/>
            <person name="Fletcher S.J."/>
            <person name="Hayward A."/>
            <person name="Shaw L.M."/>
            <person name="Masouleh A.K."/>
            <person name="Furtado A."/>
            <person name="Henry R.J."/>
            <person name="Mitter N."/>
        </authorList>
    </citation>
    <scope>NUCLEOTIDE SEQUENCE [LARGE SCALE GENOMIC DNA]</scope>
    <source>
        <strain evidence="2">cv. Hass</strain>
    </source>
</reference>
<protein>
    <submittedName>
        <fullName evidence="1">Uncharacterized protein</fullName>
    </submittedName>
</protein>
<name>A0ACC2LSY6_PERAE</name>
<dbReference type="EMBL" id="CM056811">
    <property type="protein sequence ID" value="KAJ8636549.1"/>
    <property type="molecule type" value="Genomic_DNA"/>
</dbReference>
<dbReference type="Proteomes" id="UP001234297">
    <property type="component" value="Chromosome 3"/>
</dbReference>
<evidence type="ECO:0000313" key="2">
    <source>
        <dbReference type="Proteomes" id="UP001234297"/>
    </source>
</evidence>
<sequence length="205" mass="21837">MAVDSESKPSSKPLVGTQQTQTAGDKAFQGLASLIKLLPTGTVFLFQFLSPVLTNNGHCSPINKFLTGALLFFSGLSCVFSCFTDSYTGKDGRIHYGVVTTKGLWAFSDPDAKSMDLSPYKLQLGDFAHALLALIVFAVVALFDSNTVGCYYSSFETEQKALLMALPPVVGAISSTVFVVFPNTRHGIGYPATPATAVEESFVAV</sequence>
<comment type="caution">
    <text evidence="1">The sequence shown here is derived from an EMBL/GenBank/DDBJ whole genome shotgun (WGS) entry which is preliminary data.</text>
</comment>